<feature type="domain" description="DUF8201" evidence="2">
    <location>
        <begin position="1"/>
        <end position="424"/>
    </location>
</feature>
<dbReference type="Pfam" id="PF26626">
    <property type="entry name" value="DUF8201"/>
    <property type="match status" value="1"/>
</dbReference>
<dbReference type="RefSeq" id="WP_105981637.1">
    <property type="nucleotide sequence ID" value="NZ_MQUC01000003.1"/>
</dbReference>
<evidence type="ECO:0000313" key="4">
    <source>
        <dbReference type="Proteomes" id="UP000239532"/>
    </source>
</evidence>
<feature type="transmembrane region" description="Helical" evidence="1">
    <location>
        <begin position="246"/>
        <end position="272"/>
    </location>
</feature>
<feature type="transmembrane region" description="Helical" evidence="1">
    <location>
        <begin position="204"/>
        <end position="234"/>
    </location>
</feature>
<dbReference type="AlphaFoldDB" id="A0A2S9WR51"/>
<dbReference type="Proteomes" id="UP000239532">
    <property type="component" value="Unassembled WGS sequence"/>
</dbReference>
<keyword evidence="1" id="KW-0472">Membrane</keyword>
<protein>
    <recommendedName>
        <fullName evidence="2">DUF8201 domain-containing protein</fullName>
    </recommendedName>
</protein>
<feature type="transmembrane region" description="Helical" evidence="1">
    <location>
        <begin position="62"/>
        <end position="80"/>
    </location>
</feature>
<dbReference type="InterPro" id="IPR058065">
    <property type="entry name" value="LIC_10190-like"/>
</dbReference>
<feature type="transmembrane region" description="Helical" evidence="1">
    <location>
        <begin position="284"/>
        <end position="301"/>
    </location>
</feature>
<evidence type="ECO:0000313" key="3">
    <source>
        <dbReference type="EMBL" id="PRP65766.1"/>
    </source>
</evidence>
<feature type="transmembrane region" description="Helical" evidence="1">
    <location>
        <begin position="34"/>
        <end position="56"/>
    </location>
</feature>
<dbReference type="NCBIfam" id="NF047510">
    <property type="entry name" value="LIC_10190_fam"/>
    <property type="match status" value="1"/>
</dbReference>
<dbReference type="EMBL" id="MQUC01000003">
    <property type="protein sequence ID" value="PRP65766.1"/>
    <property type="molecule type" value="Genomic_DNA"/>
</dbReference>
<dbReference type="InterPro" id="IPR058514">
    <property type="entry name" value="DUF8201"/>
</dbReference>
<feature type="transmembrane region" description="Helical" evidence="1">
    <location>
        <begin position="418"/>
        <end position="438"/>
    </location>
</feature>
<evidence type="ECO:0000259" key="2">
    <source>
        <dbReference type="Pfam" id="PF26626"/>
    </source>
</evidence>
<name>A0A2S9WR51_9FLAO</name>
<feature type="transmembrane region" description="Helical" evidence="1">
    <location>
        <begin position="395"/>
        <end position="411"/>
    </location>
</feature>
<proteinExistence type="predicted"/>
<keyword evidence="1" id="KW-0812">Transmembrane</keyword>
<reference evidence="3 4" key="1">
    <citation type="submission" date="2016-11" db="EMBL/GenBank/DDBJ databases">
        <title>Trade-off between light-utilization and light-protection in marine flavobacteria.</title>
        <authorList>
            <person name="Kumagai Y."/>
        </authorList>
    </citation>
    <scope>NUCLEOTIDE SEQUENCE [LARGE SCALE GENOMIC DNA]</scope>
    <source>
        <strain evidence="3 4">JCM 17109</strain>
    </source>
</reference>
<comment type="caution">
    <text evidence="3">The sequence shown here is derived from an EMBL/GenBank/DDBJ whole genome shotgun (WGS) entry which is preliminary data.</text>
</comment>
<feature type="transmembrane region" description="Helical" evidence="1">
    <location>
        <begin position="174"/>
        <end position="192"/>
    </location>
</feature>
<feature type="transmembrane region" description="Helical" evidence="1">
    <location>
        <begin position="444"/>
        <end position="463"/>
    </location>
</feature>
<organism evidence="3 4">
    <name type="scientific">Nonlabens agnitus</name>
    <dbReference type="NCBI Taxonomy" id="870484"/>
    <lineage>
        <taxon>Bacteria</taxon>
        <taxon>Pseudomonadati</taxon>
        <taxon>Bacteroidota</taxon>
        <taxon>Flavobacteriia</taxon>
        <taxon>Flavobacteriales</taxon>
        <taxon>Flavobacteriaceae</taxon>
        <taxon>Nonlabens</taxon>
    </lineage>
</organism>
<feature type="transmembrane region" description="Helical" evidence="1">
    <location>
        <begin position="100"/>
        <end position="120"/>
    </location>
</feature>
<sequence>MIVLLLYFIFLIGVTVPCGLLIQKIMRIQALSLLDLFWLGMALITVMAGVWCLFLPLDFKFVIVLIICVILAIWVCHDLIKLHCSSAKHFISTIATKNLVWVVICTVLVLAAGTLSGYVLDNDSYYLQTIQWLDNYGLVPGIANWHLFLAQQSGFHILESALNLEFLDLEFNDLGLFMTLAMILWSTLPSSIEETVFQKAFRNLLAMTFPLILLLGTAPSPDVLVILLSYYVIYKFLFGASEWTNVFMISVLTAMACYFKITSVLLGVFPLLMIFRLKEDRWRSTLHFCGLGLLFGGLFMAKNILASAYPLFPLTSVSLDVDWLVPVEMIRFYKDATIAQAYGISFTELNQLNGWQCFLLWIQQAGMEGLMNKGIFLLVISSVCGAFFYRHKPKIVTVLLVFVSFALIMALSSPQARFFLPFLIPATMVLLLSTFSMARNYSLGIARFAVISGVCILLLPSIIRLSTDNERMKNVPEFEHSNLLFPLQRSRYSDAFAKANINNIQYNDPTGDDFFYGTYDVPLPAAQKEYLDYFKTYYQVSPEYRGDTPVEGFRAVKN</sequence>
<gene>
    <name evidence="3" type="ORF">BST86_00985</name>
</gene>
<evidence type="ECO:0000256" key="1">
    <source>
        <dbReference type="SAM" id="Phobius"/>
    </source>
</evidence>
<keyword evidence="1" id="KW-1133">Transmembrane helix</keyword>
<feature type="transmembrane region" description="Helical" evidence="1">
    <location>
        <begin position="6"/>
        <end position="22"/>
    </location>
</feature>
<keyword evidence="4" id="KW-1185">Reference proteome</keyword>
<accession>A0A2S9WR51</accession>